<dbReference type="GO" id="GO:0016787">
    <property type="term" value="F:hydrolase activity"/>
    <property type="evidence" value="ECO:0007669"/>
    <property type="project" value="UniProtKB-KW"/>
</dbReference>
<dbReference type="EMBL" id="JAGIOE010000001">
    <property type="protein sequence ID" value="MBP2375265.1"/>
    <property type="molecule type" value="Genomic_DNA"/>
</dbReference>
<evidence type="ECO:0000313" key="6">
    <source>
        <dbReference type="EMBL" id="MBP2375265.1"/>
    </source>
</evidence>
<evidence type="ECO:0000256" key="2">
    <source>
        <dbReference type="ARBA" id="ARBA00022448"/>
    </source>
</evidence>
<dbReference type="InterPro" id="IPR050095">
    <property type="entry name" value="ECF_ABC_transporter_ATP-bd"/>
</dbReference>
<feature type="domain" description="ABC transporter" evidence="5">
    <location>
        <begin position="11"/>
        <end position="257"/>
    </location>
</feature>
<dbReference type="CDD" id="cd03225">
    <property type="entry name" value="ABC_cobalt_CbiO_domain1"/>
    <property type="match status" value="2"/>
</dbReference>
<dbReference type="InterPro" id="IPR003593">
    <property type="entry name" value="AAA+_ATPase"/>
</dbReference>
<dbReference type="Gene3D" id="3.40.50.300">
    <property type="entry name" value="P-loop containing nucleotide triphosphate hydrolases"/>
    <property type="match status" value="2"/>
</dbReference>
<accession>A0ABS4WGG4</accession>
<evidence type="ECO:0000256" key="3">
    <source>
        <dbReference type="ARBA" id="ARBA00022741"/>
    </source>
</evidence>
<sequence>MSAGRNAVLGLELARFRYAGACRDTLSRISLSLAPGSLTVVLGDSGSGKSTLGAVLAGMLPRHDGDALDATLHLAGQEIRHRPGAAVRIDPVGWARQVGLLPQDARHFLSGVRATVAEELALGLENAGVPRAQMRRRIAALADRLELHELLQRDPAKLSGGQERLVALTALALDAPAVLVLDEPLAGLDSAAAARICELLDRLRGGGTALVLLARAQDRLAAGADTVLALREGSCHAMDTALPASAAPVAPVAPAARRAPGAETELLLGFSGVGIGYPGSAGPVVQGLDLKVRAGECVGLAGPNGSGKTTVLKAAAGLLRPGAGQVHGSSLAAGTVGLLLQNPSDQLFERTVAREVAFGLPKRGPAVARIPAVLASLGLDGHAQAHPYELPASARRLVALATVLVREPGVLLLDEPTEALDADGLARLHAALAAVLARGGAVLLATHDEAFMAATAHRVHRMGPAVPAGTGPVAPGRVGEL</sequence>
<comment type="similarity">
    <text evidence="1">Belongs to the ABC transporter superfamily.</text>
</comment>
<keyword evidence="7" id="KW-1185">Reference proteome</keyword>
<proteinExistence type="inferred from homology"/>
<organism evidence="6 7">
    <name type="scientific">Paeniglutamicibacter psychrophenolicus</name>
    <dbReference type="NCBI Taxonomy" id="257454"/>
    <lineage>
        <taxon>Bacteria</taxon>
        <taxon>Bacillati</taxon>
        <taxon>Actinomycetota</taxon>
        <taxon>Actinomycetes</taxon>
        <taxon>Micrococcales</taxon>
        <taxon>Micrococcaceae</taxon>
        <taxon>Paeniglutamicibacter</taxon>
    </lineage>
</organism>
<evidence type="ECO:0000259" key="5">
    <source>
        <dbReference type="PROSITE" id="PS50893"/>
    </source>
</evidence>
<dbReference type="EC" id="3.6.3.-" evidence="6"/>
<dbReference type="RefSeq" id="WP_209908675.1">
    <property type="nucleotide sequence ID" value="NZ_BAAAMI010000044.1"/>
</dbReference>
<evidence type="ECO:0000256" key="1">
    <source>
        <dbReference type="ARBA" id="ARBA00005417"/>
    </source>
</evidence>
<keyword evidence="3" id="KW-0547">Nucleotide-binding</keyword>
<reference evidence="6 7" key="1">
    <citation type="submission" date="2021-03" db="EMBL/GenBank/DDBJ databases">
        <title>Sequencing the genomes of 1000 actinobacteria strains.</title>
        <authorList>
            <person name="Klenk H.-P."/>
        </authorList>
    </citation>
    <scope>NUCLEOTIDE SEQUENCE [LARGE SCALE GENOMIC DNA]</scope>
    <source>
        <strain evidence="6 7">DSM 15454</strain>
    </source>
</reference>
<name>A0ABS4WGG4_9MICC</name>
<dbReference type="InterPro" id="IPR015856">
    <property type="entry name" value="ABC_transpr_CbiO/EcfA_su"/>
</dbReference>
<comment type="caution">
    <text evidence="6">The sequence shown here is derived from an EMBL/GenBank/DDBJ whole genome shotgun (WGS) entry which is preliminary data.</text>
</comment>
<keyword evidence="4 6" id="KW-0067">ATP-binding</keyword>
<dbReference type="PROSITE" id="PS50893">
    <property type="entry name" value="ABC_TRANSPORTER_2"/>
    <property type="match status" value="2"/>
</dbReference>
<keyword evidence="6" id="KW-0378">Hydrolase</keyword>
<evidence type="ECO:0000313" key="7">
    <source>
        <dbReference type="Proteomes" id="UP000766570"/>
    </source>
</evidence>
<dbReference type="SUPFAM" id="SSF52540">
    <property type="entry name" value="P-loop containing nucleoside triphosphate hydrolases"/>
    <property type="match status" value="2"/>
</dbReference>
<dbReference type="PANTHER" id="PTHR43553:SF24">
    <property type="entry name" value="ENERGY-COUPLING FACTOR TRANSPORTER ATP-BINDING PROTEIN ECFA1"/>
    <property type="match status" value="1"/>
</dbReference>
<gene>
    <name evidence="6" type="ORF">JOF46_003177</name>
</gene>
<dbReference type="GO" id="GO:0005524">
    <property type="term" value="F:ATP binding"/>
    <property type="evidence" value="ECO:0007669"/>
    <property type="project" value="UniProtKB-KW"/>
</dbReference>
<dbReference type="Pfam" id="PF00005">
    <property type="entry name" value="ABC_tran"/>
    <property type="match status" value="2"/>
</dbReference>
<dbReference type="SMART" id="SM00382">
    <property type="entry name" value="AAA"/>
    <property type="match status" value="2"/>
</dbReference>
<keyword evidence="2" id="KW-0813">Transport</keyword>
<dbReference type="PANTHER" id="PTHR43553">
    <property type="entry name" value="HEAVY METAL TRANSPORTER"/>
    <property type="match status" value="1"/>
</dbReference>
<dbReference type="InterPro" id="IPR027417">
    <property type="entry name" value="P-loop_NTPase"/>
</dbReference>
<dbReference type="Proteomes" id="UP000766570">
    <property type="component" value="Unassembled WGS sequence"/>
</dbReference>
<feature type="domain" description="ABC transporter" evidence="5">
    <location>
        <begin position="268"/>
        <end position="481"/>
    </location>
</feature>
<dbReference type="InterPro" id="IPR003439">
    <property type="entry name" value="ABC_transporter-like_ATP-bd"/>
</dbReference>
<protein>
    <submittedName>
        <fullName evidence="6">Energy-coupling factor transport system ATP-binding protein</fullName>
        <ecNumber evidence="6">3.6.3.-</ecNumber>
    </submittedName>
</protein>
<evidence type="ECO:0000256" key="4">
    <source>
        <dbReference type="ARBA" id="ARBA00022840"/>
    </source>
</evidence>